<reference evidence="3" key="1">
    <citation type="submission" date="2025-08" db="UniProtKB">
        <authorList>
            <consortium name="RefSeq"/>
        </authorList>
    </citation>
    <scope>IDENTIFICATION</scope>
</reference>
<dbReference type="Proteomes" id="UP001515500">
    <property type="component" value="Chromosome 5"/>
</dbReference>
<name>A0AB40BE79_DIOCR</name>
<accession>A0AB40BE79</accession>
<feature type="region of interest" description="Disordered" evidence="1">
    <location>
        <begin position="1"/>
        <end position="48"/>
    </location>
</feature>
<keyword evidence="2" id="KW-1185">Reference proteome</keyword>
<proteinExistence type="predicted"/>
<evidence type="ECO:0000313" key="3">
    <source>
        <dbReference type="RefSeq" id="XP_039125651.1"/>
    </source>
</evidence>
<feature type="compositionally biased region" description="Basic and acidic residues" evidence="1">
    <location>
        <begin position="8"/>
        <end position="25"/>
    </location>
</feature>
<protein>
    <submittedName>
        <fullName evidence="3">Uncharacterized protein LOC120261734 isoform X3</fullName>
    </submittedName>
</protein>
<sequence>MMAVTSRSGEEGGVKREGSAVDEYRSPPSRVTFPDAALRMSGSSTTPPLLKLQVEESSESMNPNNMWQKTWRLLAVKLRSMHSLGDSLPPQIHAQFMFS</sequence>
<dbReference type="RefSeq" id="XP_039125651.1">
    <property type="nucleotide sequence ID" value="XM_039269717.1"/>
</dbReference>
<gene>
    <name evidence="3" type="primary">LOC120261734</name>
</gene>
<evidence type="ECO:0000313" key="2">
    <source>
        <dbReference type="Proteomes" id="UP001515500"/>
    </source>
</evidence>
<dbReference type="GeneID" id="120261734"/>
<evidence type="ECO:0000256" key="1">
    <source>
        <dbReference type="SAM" id="MobiDB-lite"/>
    </source>
</evidence>
<organism evidence="2 3">
    <name type="scientific">Dioscorea cayennensis subsp. rotundata</name>
    <name type="common">White Guinea yam</name>
    <name type="synonym">Dioscorea rotundata</name>
    <dbReference type="NCBI Taxonomy" id="55577"/>
    <lineage>
        <taxon>Eukaryota</taxon>
        <taxon>Viridiplantae</taxon>
        <taxon>Streptophyta</taxon>
        <taxon>Embryophyta</taxon>
        <taxon>Tracheophyta</taxon>
        <taxon>Spermatophyta</taxon>
        <taxon>Magnoliopsida</taxon>
        <taxon>Liliopsida</taxon>
        <taxon>Dioscoreales</taxon>
        <taxon>Dioscoreaceae</taxon>
        <taxon>Dioscorea</taxon>
    </lineage>
</organism>
<dbReference type="AlphaFoldDB" id="A0AB40BE79"/>